<feature type="transmembrane region" description="Helical" evidence="1">
    <location>
        <begin position="329"/>
        <end position="353"/>
    </location>
</feature>
<proteinExistence type="predicted"/>
<dbReference type="Proteomes" id="UP001148786">
    <property type="component" value="Unassembled WGS sequence"/>
</dbReference>
<name>A0A9W8K7W6_9AGAR</name>
<keyword evidence="1" id="KW-0812">Transmembrane</keyword>
<evidence type="ECO:0000256" key="2">
    <source>
        <dbReference type="SAM" id="SignalP"/>
    </source>
</evidence>
<sequence>MMFFLLLITSLLNNLALASPSPRDTIDHIPDTRSLSSIIYSCIFTVAGCLWISVRPNIPSPNHSRLRILRSKLNVLFWVLASPDFVVYWAFRQWLEASMLAKKYRDRGWTRTHGQFVIMGGFMLYSEGRPLQTLSVQKFNALLSEGAIEFPSITDSEIHARGQQSPILTVIVGLQALWFVIQCSARFNSHLYVSHLELLTLALVVITALLYAVWWDRPLDVGHAIRVDLKYDYPGLAELGEERTERYDFIREKRIRGQARKLFAPEPPAIKRPRSYLSMAFSLVFRVFIGWPFLSIIEDVGALVFSVDSTSIPEGSLQPPLFYCPETSIIPYHILLPVTSLLGCAFNGINIILFSSAFPSSGAELAWKIGTLVTTGFSGLSVAIYITLLFNQIMLVRFSARFLEIWSNVLLTLTLIILCCTFLAFLPARIALIVDAFVCLGSLPERAFDVVSWTTYIPHFS</sequence>
<feature type="transmembrane region" description="Helical" evidence="1">
    <location>
        <begin position="75"/>
        <end position="91"/>
    </location>
</feature>
<feature type="transmembrane region" description="Helical" evidence="1">
    <location>
        <begin position="34"/>
        <end position="54"/>
    </location>
</feature>
<keyword evidence="1" id="KW-0472">Membrane</keyword>
<dbReference type="EMBL" id="JANKHO010000550">
    <property type="protein sequence ID" value="KAJ3508571.1"/>
    <property type="molecule type" value="Genomic_DNA"/>
</dbReference>
<feature type="transmembrane region" description="Helical" evidence="1">
    <location>
        <begin position="405"/>
        <end position="426"/>
    </location>
</feature>
<feature type="transmembrane region" description="Helical" evidence="1">
    <location>
        <begin position="167"/>
        <end position="187"/>
    </location>
</feature>
<dbReference type="AlphaFoldDB" id="A0A9W8K7W6"/>
<accession>A0A9W8K7W6</accession>
<keyword evidence="2" id="KW-0732">Signal</keyword>
<feature type="transmembrane region" description="Helical" evidence="1">
    <location>
        <begin position="276"/>
        <end position="297"/>
    </location>
</feature>
<reference evidence="3" key="1">
    <citation type="submission" date="2022-07" db="EMBL/GenBank/DDBJ databases">
        <title>Genome Sequence of Agrocybe chaxingu.</title>
        <authorList>
            <person name="Buettner E."/>
        </authorList>
    </citation>
    <scope>NUCLEOTIDE SEQUENCE</scope>
    <source>
        <strain evidence="3">MP-N11</strain>
    </source>
</reference>
<dbReference type="PANTHER" id="PTHR35043">
    <property type="entry name" value="TRANSCRIPTION FACTOR DOMAIN-CONTAINING PROTEIN"/>
    <property type="match status" value="1"/>
</dbReference>
<feature type="chain" id="PRO_5040923706" evidence="2">
    <location>
        <begin position="19"/>
        <end position="461"/>
    </location>
</feature>
<keyword evidence="1" id="KW-1133">Transmembrane helix</keyword>
<evidence type="ECO:0000256" key="1">
    <source>
        <dbReference type="SAM" id="Phobius"/>
    </source>
</evidence>
<dbReference type="PANTHER" id="PTHR35043:SF7">
    <property type="entry name" value="TRANSCRIPTION FACTOR DOMAIN-CONTAINING PROTEIN"/>
    <property type="match status" value="1"/>
</dbReference>
<feature type="signal peptide" evidence="2">
    <location>
        <begin position="1"/>
        <end position="18"/>
    </location>
</feature>
<feature type="transmembrane region" description="Helical" evidence="1">
    <location>
        <begin position="193"/>
        <end position="214"/>
    </location>
</feature>
<comment type="caution">
    <text evidence="3">The sequence shown here is derived from an EMBL/GenBank/DDBJ whole genome shotgun (WGS) entry which is preliminary data.</text>
</comment>
<evidence type="ECO:0000313" key="4">
    <source>
        <dbReference type="Proteomes" id="UP001148786"/>
    </source>
</evidence>
<evidence type="ECO:0000313" key="3">
    <source>
        <dbReference type="EMBL" id="KAJ3508571.1"/>
    </source>
</evidence>
<protein>
    <submittedName>
        <fullName evidence="3">Uncharacterized protein</fullName>
    </submittedName>
</protein>
<gene>
    <name evidence="3" type="ORF">NLJ89_g5686</name>
</gene>
<organism evidence="3 4">
    <name type="scientific">Agrocybe chaxingu</name>
    <dbReference type="NCBI Taxonomy" id="84603"/>
    <lineage>
        <taxon>Eukaryota</taxon>
        <taxon>Fungi</taxon>
        <taxon>Dikarya</taxon>
        <taxon>Basidiomycota</taxon>
        <taxon>Agaricomycotina</taxon>
        <taxon>Agaricomycetes</taxon>
        <taxon>Agaricomycetidae</taxon>
        <taxon>Agaricales</taxon>
        <taxon>Agaricineae</taxon>
        <taxon>Strophariaceae</taxon>
        <taxon>Agrocybe</taxon>
    </lineage>
</organism>
<feature type="transmembrane region" description="Helical" evidence="1">
    <location>
        <begin position="365"/>
        <end position="393"/>
    </location>
</feature>
<keyword evidence="4" id="KW-1185">Reference proteome</keyword>
<dbReference type="OrthoDB" id="9451547at2759"/>